<dbReference type="InterPro" id="IPR019744">
    <property type="entry name" value="APP_CUBD_CS"/>
</dbReference>
<dbReference type="ExpressionAtlas" id="A0A6I8VHD3">
    <property type="expression patterns" value="baseline"/>
</dbReference>
<dbReference type="GO" id="GO:0008201">
    <property type="term" value="F:heparin binding"/>
    <property type="evidence" value="ECO:0007669"/>
    <property type="project" value="UniProtKB-UniRule"/>
</dbReference>
<evidence type="ECO:0000256" key="7">
    <source>
        <dbReference type="ARBA" id="ARBA00023180"/>
    </source>
</evidence>
<evidence type="ECO:0000256" key="12">
    <source>
        <dbReference type="SAM" id="SignalP"/>
    </source>
</evidence>
<comment type="similarity">
    <text evidence="8">Belongs to the APP family.</text>
</comment>
<feature type="signal peptide" evidence="12">
    <location>
        <begin position="1"/>
        <end position="30"/>
    </location>
</feature>
<sequence>MCAALRQRNLWLRSLWAVAVVVLAIGTVQGASPRWEPQIAVLCEAGQIYQPQYLSEEGRWVTDLSKKTTGATCLRDKMDLLDYCKKAYPNRDITNIVESSHYQKIGGWCRQGALNAAKCKGSHRWIKPFRCLEGPFQSDALLVPEGCLFDHIHNASRCWPFVRWNQTGAAACQERGMQMRSFAMLLPCGISLFSGVEFVCCPKHFKTDEIHVKKTDLPVMPPAQISSANDELNLNANEEDDSNDSNYSKDANDDELDDEDDLMADDEEDEMVADEAAAAGGTGTGTGSSSAATGDASSGSLDDINAEYDSGEDGDNYEEDGAGSEGDNDSDTWDQNGSSSGAKPVGLKVPIFSMASSSSSPSSLPVGSDAIGSSGKTPVKPDQVTRIPIYSPAQAAAKDAAISNANHINRLAAAAAAAASAAAATGAAGAPPSTAQPTSDPYFTHFDPHYEHQSYKVSQKEAQQRLEESHREKVTRVMKDWSDLEEKYQDMRLADPKAAQSFKQRMTARFQTSVQALEEEGNAEKHQLAAMHQQRVLAHINQRKREAMTCYTQALTEQPPNAHHVEKCLQKLLRALHKDRAHALAHYRHLLNSGGPGGLEAAASERPRTLERLIDIDRAVNQSMTMLKRYPELSAKIAQLMNDYILALRSKDDIPGSSLGMSEEAEAGILDKYRIEIERKVAEKERLRLAEKQRKEQRAAEREKLREEKLRMEAKKVDDMLKSQAAEQQSQSPSQFQSSSQSQSPAQLQAQQQQQQSQQQDKSINSKELGIDGGLVTAANLNLDTTKSEKDLADAEYAEATVSTKVQTVLPTVDDDAVQRAVEDVAAAVAHQEAEPQVQHFMTHDLGHRESSFSLRREFAHAHAAKEGRNVYFTLSFAGIALMAAVFVGVAVAKWRTSRSPHAQGFIEVDQNVTTHHPIVQEEKIVPNMQINGYENPTYKYFEVKE</sequence>
<evidence type="ECO:0000256" key="5">
    <source>
        <dbReference type="ARBA" id="ARBA00023136"/>
    </source>
</evidence>
<dbReference type="PANTHER" id="PTHR23103">
    <property type="entry name" value="ALZHEIMER'S DISEASE BETA-AMYLOID RELATED"/>
    <property type="match status" value="1"/>
</dbReference>
<dbReference type="SUPFAM" id="SSF56491">
    <property type="entry name" value="A heparin-binding domain"/>
    <property type="match status" value="1"/>
</dbReference>
<dbReference type="RefSeq" id="XP_015041414.2">
    <property type="nucleotide sequence ID" value="XM_015185928.2"/>
</dbReference>
<dbReference type="InterPro" id="IPR011178">
    <property type="entry name" value="Amyloid_glyco_Cu-bd"/>
</dbReference>
<dbReference type="Gene3D" id="3.90.570.10">
    <property type="entry name" value="Amyloidogenic glycoprotein, heparin-binding domain"/>
    <property type="match status" value="1"/>
</dbReference>
<dbReference type="AlphaFoldDB" id="A0A6I8VHD3"/>
<dbReference type="InterPro" id="IPR008154">
    <property type="entry name" value="Amyloid_glyco_extra"/>
</dbReference>
<keyword evidence="2 11" id="KW-0812">Transmembrane</keyword>
<evidence type="ECO:0000313" key="16">
    <source>
        <dbReference type="RefSeq" id="XP_015041407.2"/>
    </source>
</evidence>
<evidence type="ECO:0000256" key="4">
    <source>
        <dbReference type="ARBA" id="ARBA00022989"/>
    </source>
</evidence>
<dbReference type="GO" id="GO:0043025">
    <property type="term" value="C:neuronal cell body"/>
    <property type="evidence" value="ECO:0007669"/>
    <property type="project" value="TreeGrafter"/>
</dbReference>
<dbReference type="Pfam" id="PF12924">
    <property type="entry name" value="APP_Cu_bd"/>
    <property type="match status" value="1"/>
</dbReference>
<keyword evidence="6 8" id="KW-1015">Disulfide bond</keyword>
<dbReference type="SUPFAM" id="SSF89811">
    <property type="entry name" value="Amyloid beta a4 protein copper binding domain (domain 2)"/>
    <property type="match status" value="1"/>
</dbReference>
<dbReference type="RefSeq" id="XP_015041407.2">
    <property type="nucleotide sequence ID" value="XM_015185921.2"/>
</dbReference>
<dbReference type="PROSITE" id="PS51870">
    <property type="entry name" value="APP_E2"/>
    <property type="match status" value="1"/>
</dbReference>
<feature type="disulfide bond" evidence="8">
    <location>
        <begin position="147"/>
        <end position="201"/>
    </location>
</feature>
<name>A0A6I8VHD3_DROPS</name>
<dbReference type="Pfam" id="PF12925">
    <property type="entry name" value="APP_E2"/>
    <property type="match status" value="1"/>
</dbReference>
<feature type="compositionally biased region" description="Low complexity" evidence="10">
    <location>
        <begin position="353"/>
        <end position="363"/>
    </location>
</feature>
<dbReference type="PROSITE" id="PS00319">
    <property type="entry name" value="APP_CUBD"/>
    <property type="match status" value="1"/>
</dbReference>
<evidence type="ECO:0000256" key="2">
    <source>
        <dbReference type="ARBA" id="ARBA00022692"/>
    </source>
</evidence>
<dbReference type="GO" id="GO:0007409">
    <property type="term" value="P:axonogenesis"/>
    <property type="evidence" value="ECO:0007669"/>
    <property type="project" value="TreeGrafter"/>
</dbReference>
<protein>
    <submittedName>
        <fullName evidence="16 17">Amyloid-beta-like protein isoform X1</fullName>
    </submittedName>
</protein>
<dbReference type="GO" id="GO:0046914">
    <property type="term" value="F:transition metal ion binding"/>
    <property type="evidence" value="ECO:0007669"/>
    <property type="project" value="InterPro"/>
</dbReference>
<evidence type="ECO:0000256" key="3">
    <source>
        <dbReference type="ARBA" id="ARBA00022729"/>
    </source>
</evidence>
<evidence type="ECO:0000259" key="14">
    <source>
        <dbReference type="PROSITE" id="PS51870"/>
    </source>
</evidence>
<evidence type="ECO:0000256" key="11">
    <source>
        <dbReference type="SAM" id="Phobius"/>
    </source>
</evidence>
<dbReference type="PANTHER" id="PTHR23103:SF15">
    <property type="entry name" value="AMYLOID-BETA-LIKE PROTEIN"/>
    <property type="match status" value="1"/>
</dbReference>
<dbReference type="FunFam" id="3.90.570.10:FF:000002">
    <property type="entry name" value="beta-amyloid-like protein isoform X5"/>
    <property type="match status" value="1"/>
</dbReference>
<evidence type="ECO:0000259" key="13">
    <source>
        <dbReference type="PROSITE" id="PS51869"/>
    </source>
</evidence>
<keyword evidence="15" id="KW-1185">Reference proteome</keyword>
<feature type="compositionally biased region" description="Low complexity" evidence="10">
    <location>
        <begin position="287"/>
        <end position="303"/>
    </location>
</feature>
<evidence type="ECO:0000256" key="6">
    <source>
        <dbReference type="ARBA" id="ARBA00023157"/>
    </source>
</evidence>
<dbReference type="InterPro" id="IPR008155">
    <property type="entry name" value="Amyloid_glyco"/>
</dbReference>
<dbReference type="InterPro" id="IPR036669">
    <property type="entry name" value="Amyloid_Cu-bd_sf"/>
</dbReference>
<comment type="subcellular location">
    <subcellularLocation>
        <location evidence="1">Membrane</location>
        <topology evidence="1">Single-pass type I membrane protein</topology>
    </subcellularLocation>
</comment>
<dbReference type="InterPro" id="IPR036176">
    <property type="entry name" value="E2_sf"/>
</dbReference>
<dbReference type="InterPro" id="IPR036454">
    <property type="entry name" value="Amyloid_glyco_heparin-bd_sf"/>
</dbReference>
<evidence type="ECO:0000256" key="8">
    <source>
        <dbReference type="PROSITE-ProRule" id="PRU01217"/>
    </source>
</evidence>
<dbReference type="FunFam" id="1.20.120.770:FF:000002">
    <property type="entry name" value="beta-amyloid-like protein isoform X1"/>
    <property type="match status" value="1"/>
</dbReference>
<dbReference type="Proteomes" id="UP000001819">
    <property type="component" value="Chromosome X"/>
</dbReference>
<keyword evidence="5 11" id="KW-0472">Membrane</keyword>
<feature type="region of interest" description="Disordered" evidence="10">
    <location>
        <begin position="235"/>
        <end position="259"/>
    </location>
</feature>
<dbReference type="SUPFAM" id="SSF109843">
    <property type="entry name" value="CAPPD, an extracellular domain of amyloid beta A4 protein"/>
    <property type="match status" value="1"/>
</dbReference>
<evidence type="ECO:0000256" key="9">
    <source>
        <dbReference type="SAM" id="Coils"/>
    </source>
</evidence>
<dbReference type="InterPro" id="IPR019543">
    <property type="entry name" value="APP_amyloid_C"/>
</dbReference>
<feature type="region of interest" description="Disordered" evidence="10">
    <location>
        <begin position="427"/>
        <end position="447"/>
    </location>
</feature>
<accession>A0A6I8VHD3</accession>
<feature type="region of interest" description="CuBD subdomain" evidence="8">
    <location>
        <begin position="145"/>
        <end position="203"/>
    </location>
</feature>
<dbReference type="InterPro" id="IPR019745">
    <property type="entry name" value="Amyloid_glyco_intracell_CS"/>
</dbReference>
<dbReference type="Pfam" id="PF02177">
    <property type="entry name" value="APP_N"/>
    <property type="match status" value="1"/>
</dbReference>
<feature type="region of interest" description="GFLD subdomain" evidence="8">
    <location>
        <begin position="33"/>
        <end position="137"/>
    </location>
</feature>
<evidence type="ECO:0000256" key="1">
    <source>
        <dbReference type="ARBA" id="ARBA00004479"/>
    </source>
</evidence>
<comment type="caution">
    <text evidence="8">Lacks conserved residue(s) required for the propagation of feature annotation.</text>
</comment>
<reference evidence="16 17" key="1">
    <citation type="submission" date="2025-04" db="UniProtKB">
        <authorList>
            <consortium name="RefSeq"/>
        </authorList>
    </citation>
    <scope>IDENTIFICATION</scope>
    <source>
        <strain evidence="16 17">MV-25-SWS-2005</strain>
        <tissue evidence="16 17">Whole body</tissue>
    </source>
</reference>
<keyword evidence="4 11" id="KW-1133">Transmembrane helix</keyword>
<evidence type="ECO:0000313" key="17">
    <source>
        <dbReference type="RefSeq" id="XP_015041414.2"/>
    </source>
</evidence>
<feature type="disulfide bond" evidence="8">
    <location>
        <begin position="158"/>
        <end position="188"/>
    </location>
</feature>
<dbReference type="InterPro" id="IPR024329">
    <property type="entry name" value="Amyloid_glyco_E2_domain"/>
</dbReference>
<feature type="transmembrane region" description="Helical" evidence="11">
    <location>
        <begin position="871"/>
        <end position="893"/>
    </location>
</feature>
<feature type="coiled-coil region" evidence="9">
    <location>
        <begin position="670"/>
        <end position="715"/>
    </location>
</feature>
<keyword evidence="9" id="KW-0175">Coiled coil</keyword>
<dbReference type="GO" id="GO:0007417">
    <property type="term" value="P:central nervous system development"/>
    <property type="evidence" value="ECO:0007669"/>
    <property type="project" value="TreeGrafter"/>
</dbReference>
<proteinExistence type="inferred from homology"/>
<dbReference type="Gene3D" id="1.20.120.770">
    <property type="entry name" value="Amyloid precursor protein, E2 domain"/>
    <property type="match status" value="1"/>
</dbReference>
<dbReference type="GO" id="GO:0016020">
    <property type="term" value="C:membrane"/>
    <property type="evidence" value="ECO:0007669"/>
    <property type="project" value="UniProtKB-SubCell"/>
</dbReference>
<dbReference type="InterPro" id="IPR015849">
    <property type="entry name" value="Amyloid_glyco_heparin-bd"/>
</dbReference>
<feature type="domain" description="E2" evidence="14">
    <location>
        <begin position="438"/>
        <end position="644"/>
    </location>
</feature>
<dbReference type="PROSITE" id="PS51869">
    <property type="entry name" value="APP_E1"/>
    <property type="match status" value="1"/>
</dbReference>
<dbReference type="GO" id="GO:0043005">
    <property type="term" value="C:neuron projection"/>
    <property type="evidence" value="ECO:0007669"/>
    <property type="project" value="TreeGrafter"/>
</dbReference>
<feature type="domain" description="E1" evidence="13">
    <location>
        <begin position="33"/>
        <end position="203"/>
    </location>
</feature>
<feature type="chain" id="PRO_5044634524" evidence="12">
    <location>
        <begin position="31"/>
        <end position="946"/>
    </location>
</feature>
<gene>
    <name evidence="16 17" type="primary">Appl</name>
</gene>
<feature type="compositionally biased region" description="Low complexity" evidence="10">
    <location>
        <begin position="723"/>
        <end position="760"/>
    </location>
</feature>
<dbReference type="PROSITE" id="PS00320">
    <property type="entry name" value="APP_INTRA"/>
    <property type="match status" value="1"/>
</dbReference>
<dbReference type="SMART" id="SM00006">
    <property type="entry name" value="A4_EXTRA"/>
    <property type="match status" value="1"/>
</dbReference>
<evidence type="ECO:0000313" key="15">
    <source>
        <dbReference type="Proteomes" id="UP000001819"/>
    </source>
</evidence>
<keyword evidence="3 12" id="KW-0732">Signal</keyword>
<feature type="compositionally biased region" description="Acidic residues" evidence="10">
    <location>
        <begin position="304"/>
        <end position="332"/>
    </location>
</feature>
<organism evidence="15 17">
    <name type="scientific">Drosophila pseudoobscura pseudoobscura</name>
    <name type="common">Fruit fly</name>
    <dbReference type="NCBI Taxonomy" id="46245"/>
    <lineage>
        <taxon>Eukaryota</taxon>
        <taxon>Metazoa</taxon>
        <taxon>Ecdysozoa</taxon>
        <taxon>Arthropoda</taxon>
        <taxon>Hexapoda</taxon>
        <taxon>Insecta</taxon>
        <taxon>Pterygota</taxon>
        <taxon>Neoptera</taxon>
        <taxon>Endopterygota</taxon>
        <taxon>Diptera</taxon>
        <taxon>Brachycera</taxon>
        <taxon>Muscomorpha</taxon>
        <taxon>Ephydroidea</taxon>
        <taxon>Drosophilidae</taxon>
        <taxon>Drosophila</taxon>
        <taxon>Sophophora</taxon>
    </lineage>
</organism>
<feature type="region of interest" description="Disordered" evidence="10">
    <location>
        <begin position="717"/>
        <end position="768"/>
    </location>
</feature>
<dbReference type="Pfam" id="PF10515">
    <property type="entry name" value="APP_amyloid"/>
    <property type="match status" value="1"/>
</dbReference>
<evidence type="ECO:0000256" key="10">
    <source>
        <dbReference type="SAM" id="MobiDB-lite"/>
    </source>
</evidence>
<keyword evidence="7" id="KW-0325">Glycoprotein</keyword>
<feature type="region of interest" description="Disordered" evidence="10">
    <location>
        <begin position="278"/>
        <end position="384"/>
    </location>
</feature>
<dbReference type="Gene3D" id="3.30.1490.140">
    <property type="entry name" value="Amyloidogenic glycoprotein, copper-binding domain"/>
    <property type="match status" value="1"/>
</dbReference>
<feature type="disulfide bond" evidence="8">
    <location>
        <begin position="172"/>
        <end position="200"/>
    </location>
</feature>